<keyword evidence="2" id="KW-1185">Reference proteome</keyword>
<name>A0ACB9C282_ARCLA</name>
<dbReference type="Proteomes" id="UP001055879">
    <property type="component" value="Linkage Group LG05"/>
</dbReference>
<sequence>MKEEGRSFAEVVKGSPEQAKERSYEGRKEDKEQENICLTFFPSSDMLARMEKVLIGELKSFSSLSLLGSFNIFEGWSGIKIHYLGGLAVQLEFDTAKDAMVFLSDAESSWKMWFSSMSRWNKDVAINSRLAMLVIQGLPIHVWCSKVFSEIGRMWGEVVLTEEYSNNGISKVYGRVGIITKKMEWIKEIIRIKVDGKIFREETREEVAGAGLSATDNRHVVYESPEVPPVVNIQQPEKSTFEFLSPEERRVFRGKEKITEEDPESYAGYLSMSATKLNASNYVEKLKEAVGQSSEDGSSSNFSYIGPVLHGSKKEADKPSMLDWNRSIEEATIGPDLNHTREQESLLGENNGMKEGTYTILTQNNELFLSTNEPKDNV</sequence>
<organism evidence="1 2">
    <name type="scientific">Arctium lappa</name>
    <name type="common">Greater burdock</name>
    <name type="synonym">Lappa major</name>
    <dbReference type="NCBI Taxonomy" id="4217"/>
    <lineage>
        <taxon>Eukaryota</taxon>
        <taxon>Viridiplantae</taxon>
        <taxon>Streptophyta</taxon>
        <taxon>Embryophyta</taxon>
        <taxon>Tracheophyta</taxon>
        <taxon>Spermatophyta</taxon>
        <taxon>Magnoliopsida</taxon>
        <taxon>eudicotyledons</taxon>
        <taxon>Gunneridae</taxon>
        <taxon>Pentapetalae</taxon>
        <taxon>asterids</taxon>
        <taxon>campanulids</taxon>
        <taxon>Asterales</taxon>
        <taxon>Asteraceae</taxon>
        <taxon>Carduoideae</taxon>
        <taxon>Cardueae</taxon>
        <taxon>Arctiinae</taxon>
        <taxon>Arctium</taxon>
    </lineage>
</organism>
<protein>
    <submittedName>
        <fullName evidence="1">Uncharacterized protein</fullName>
    </submittedName>
</protein>
<evidence type="ECO:0000313" key="1">
    <source>
        <dbReference type="EMBL" id="KAI3728416.1"/>
    </source>
</evidence>
<evidence type="ECO:0000313" key="2">
    <source>
        <dbReference type="Proteomes" id="UP001055879"/>
    </source>
</evidence>
<reference evidence="1 2" key="2">
    <citation type="journal article" date="2022" name="Mol. Ecol. Resour.">
        <title>The genomes of chicory, endive, great burdock and yacon provide insights into Asteraceae paleo-polyploidization history and plant inulin production.</title>
        <authorList>
            <person name="Fan W."/>
            <person name="Wang S."/>
            <person name="Wang H."/>
            <person name="Wang A."/>
            <person name="Jiang F."/>
            <person name="Liu H."/>
            <person name="Zhao H."/>
            <person name="Xu D."/>
            <person name="Zhang Y."/>
        </authorList>
    </citation>
    <scope>NUCLEOTIDE SEQUENCE [LARGE SCALE GENOMIC DNA]</scope>
    <source>
        <strain evidence="2">cv. Niubang</strain>
    </source>
</reference>
<accession>A0ACB9C282</accession>
<reference evidence="2" key="1">
    <citation type="journal article" date="2022" name="Mol. Ecol. Resour.">
        <title>The genomes of chicory, endive, great burdock and yacon provide insights into Asteraceae palaeo-polyploidization history and plant inulin production.</title>
        <authorList>
            <person name="Fan W."/>
            <person name="Wang S."/>
            <person name="Wang H."/>
            <person name="Wang A."/>
            <person name="Jiang F."/>
            <person name="Liu H."/>
            <person name="Zhao H."/>
            <person name="Xu D."/>
            <person name="Zhang Y."/>
        </authorList>
    </citation>
    <scope>NUCLEOTIDE SEQUENCE [LARGE SCALE GENOMIC DNA]</scope>
    <source>
        <strain evidence="2">cv. Niubang</strain>
    </source>
</reference>
<dbReference type="EMBL" id="CM042051">
    <property type="protein sequence ID" value="KAI3728416.1"/>
    <property type="molecule type" value="Genomic_DNA"/>
</dbReference>
<proteinExistence type="predicted"/>
<gene>
    <name evidence="1" type="ORF">L6452_17052</name>
</gene>
<comment type="caution">
    <text evidence="1">The sequence shown here is derived from an EMBL/GenBank/DDBJ whole genome shotgun (WGS) entry which is preliminary data.</text>
</comment>